<protein>
    <submittedName>
        <fullName evidence="1">Uncharacterized protein</fullName>
    </submittedName>
</protein>
<dbReference type="EMBL" id="MT141850">
    <property type="protein sequence ID" value="QJA71161.1"/>
    <property type="molecule type" value="Genomic_DNA"/>
</dbReference>
<organism evidence="1">
    <name type="scientific">viral metagenome</name>
    <dbReference type="NCBI Taxonomy" id="1070528"/>
    <lineage>
        <taxon>unclassified sequences</taxon>
        <taxon>metagenomes</taxon>
        <taxon>organismal metagenomes</taxon>
    </lineage>
</organism>
<gene>
    <name evidence="1" type="ORF">MM415A03354_0011</name>
</gene>
<name>A0A6M3JPZ3_9ZZZZ</name>
<proteinExistence type="predicted"/>
<evidence type="ECO:0000313" key="1">
    <source>
        <dbReference type="EMBL" id="QJA71161.1"/>
    </source>
</evidence>
<dbReference type="AlphaFoldDB" id="A0A6M3JPZ3"/>
<sequence>MEFNRFTKSAIVKEFPFMGDLFSKFTPEEVFIKRIDEEFLQSIPTSYSWLGSMVSLSSGTQIYFILNDGTILSNCVVQSYEHGSNYAHSDTSTGEGETILHSIERHGVKETLAYIVARVYGIHTEDHSSYGCQFVIRKPGKGFSIPDLIVAAYKAAAERVAVESDL</sequence>
<accession>A0A6M3JPZ3</accession>
<reference evidence="1" key="1">
    <citation type="submission" date="2020-03" db="EMBL/GenBank/DDBJ databases">
        <title>The deep terrestrial virosphere.</title>
        <authorList>
            <person name="Holmfeldt K."/>
            <person name="Nilsson E."/>
            <person name="Simone D."/>
            <person name="Lopez-Fernandez M."/>
            <person name="Wu X."/>
            <person name="de Brujin I."/>
            <person name="Lundin D."/>
            <person name="Andersson A."/>
            <person name="Bertilsson S."/>
            <person name="Dopson M."/>
        </authorList>
    </citation>
    <scope>NUCLEOTIDE SEQUENCE</scope>
    <source>
        <strain evidence="1">MM415A03354</strain>
    </source>
</reference>